<dbReference type="PROSITE" id="PS50240">
    <property type="entry name" value="TRYPSIN_DOM"/>
    <property type="match status" value="1"/>
</dbReference>
<evidence type="ECO:0000256" key="4">
    <source>
        <dbReference type="ARBA" id="ARBA00023157"/>
    </source>
</evidence>
<dbReference type="InterPro" id="IPR001254">
    <property type="entry name" value="Trypsin_dom"/>
</dbReference>
<evidence type="ECO:0000313" key="9">
    <source>
        <dbReference type="Proteomes" id="UP000677803"/>
    </source>
</evidence>
<evidence type="ECO:0000256" key="6">
    <source>
        <dbReference type="SAM" id="MobiDB-lite"/>
    </source>
</evidence>
<feature type="domain" description="Peptidase S1" evidence="7">
    <location>
        <begin position="215"/>
        <end position="420"/>
    </location>
</feature>
<dbReference type="Proteomes" id="UP000677803">
    <property type="component" value="Unassembled WGS sequence"/>
</dbReference>
<dbReference type="CDD" id="cd00190">
    <property type="entry name" value="Tryp_SPc"/>
    <property type="match status" value="1"/>
</dbReference>
<feature type="region of interest" description="Disordered" evidence="6">
    <location>
        <begin position="1"/>
        <end position="48"/>
    </location>
</feature>
<evidence type="ECO:0000313" key="8">
    <source>
        <dbReference type="EMBL" id="CAG5849360.1"/>
    </source>
</evidence>
<dbReference type="GO" id="GO:0005576">
    <property type="term" value="C:extracellular region"/>
    <property type="evidence" value="ECO:0007669"/>
    <property type="project" value="UniProtKB-SubCell"/>
</dbReference>
<proteinExistence type="predicted"/>
<keyword evidence="2" id="KW-0964">Secreted</keyword>
<dbReference type="PROSITE" id="PS00134">
    <property type="entry name" value="TRYPSIN_HIS"/>
    <property type="match status" value="1"/>
</dbReference>
<dbReference type="InterPro" id="IPR001314">
    <property type="entry name" value="Peptidase_S1A"/>
</dbReference>
<dbReference type="Pfam" id="PF00089">
    <property type="entry name" value="Trypsin"/>
    <property type="match status" value="1"/>
</dbReference>
<dbReference type="OrthoDB" id="5918597at2759"/>
<keyword evidence="9" id="KW-1185">Reference proteome</keyword>
<dbReference type="Gene3D" id="2.40.10.10">
    <property type="entry name" value="Trypsin-like serine proteases"/>
    <property type="match status" value="1"/>
</dbReference>
<dbReference type="InterPro" id="IPR018114">
    <property type="entry name" value="TRYPSIN_HIS"/>
</dbReference>
<dbReference type="SMART" id="SM00020">
    <property type="entry name" value="Tryp_SPc"/>
    <property type="match status" value="1"/>
</dbReference>
<comment type="subcellular location">
    <subcellularLocation>
        <location evidence="1">Secreted</location>
        <location evidence="1">Extracellular space</location>
    </subcellularLocation>
</comment>
<dbReference type="PANTHER" id="PTHR24250:SF54">
    <property type="entry name" value="CHYMOTRYPSINOGEN B2 PRECURSOR"/>
    <property type="match status" value="1"/>
</dbReference>
<feature type="compositionally biased region" description="Basic and acidic residues" evidence="6">
    <location>
        <begin position="11"/>
        <end position="39"/>
    </location>
</feature>
<dbReference type="GO" id="GO:0006508">
    <property type="term" value="P:proteolysis"/>
    <property type="evidence" value="ECO:0007669"/>
    <property type="project" value="InterPro"/>
</dbReference>
<dbReference type="PANTHER" id="PTHR24250">
    <property type="entry name" value="CHYMOTRYPSIN-RELATED"/>
    <property type="match status" value="1"/>
</dbReference>
<name>A0A8S4A9S8_9TELE</name>
<dbReference type="GO" id="GO:0007586">
    <property type="term" value="P:digestion"/>
    <property type="evidence" value="ECO:0007669"/>
    <property type="project" value="UniProtKB-KW"/>
</dbReference>
<reference evidence="8" key="1">
    <citation type="submission" date="2021-05" db="EMBL/GenBank/DDBJ databases">
        <authorList>
            <person name="Tigano A."/>
        </authorList>
    </citation>
    <scope>NUCLEOTIDE SEQUENCE</scope>
</reference>
<dbReference type="SUPFAM" id="SSF50494">
    <property type="entry name" value="Trypsin-like serine proteases"/>
    <property type="match status" value="1"/>
</dbReference>
<gene>
    <name evidence="8" type="ORF">MMEN_LOCUS79</name>
</gene>
<evidence type="ECO:0000256" key="1">
    <source>
        <dbReference type="ARBA" id="ARBA00004239"/>
    </source>
</evidence>
<accession>A0A8S4A9S8</accession>
<organism evidence="8 9">
    <name type="scientific">Menidia menidia</name>
    <name type="common">Atlantic silverside</name>
    <dbReference type="NCBI Taxonomy" id="238744"/>
    <lineage>
        <taxon>Eukaryota</taxon>
        <taxon>Metazoa</taxon>
        <taxon>Chordata</taxon>
        <taxon>Craniata</taxon>
        <taxon>Vertebrata</taxon>
        <taxon>Euteleostomi</taxon>
        <taxon>Actinopterygii</taxon>
        <taxon>Neopterygii</taxon>
        <taxon>Teleostei</taxon>
        <taxon>Neoteleostei</taxon>
        <taxon>Acanthomorphata</taxon>
        <taxon>Ovalentaria</taxon>
        <taxon>Atherinomorphae</taxon>
        <taxon>Atheriniformes</taxon>
        <taxon>Atherinopsidae</taxon>
        <taxon>Menidiinae</taxon>
        <taxon>Menidia</taxon>
    </lineage>
</organism>
<sequence length="420" mass="45551">MIRAGGGGSEPEVRGSEPEDQSRWLEEPEDQSRRLEDQSRPQTEPVIRVRRVRQAVRTLRTASDTGSSRSHGAVSGERFKVRYCRVAAGSEEQPLGSLVHQGGRNLQNTDGRKLNQKLDLDLELGADLDLDLDPDLDPALDQNLELDLNGLWSTGCPSRRRLAHKAPAGSAGHHRGHFSVVMAFLWILSCLAFAGAAYGCGVPATPPQVTGHARIVNGEEAVPHSWPWQVSLQQSNGFHFCGGSLINENWVVTAAHCNVRTYHQVVAGEHNKGYGSNEDVQVIKPAKVFTHPKWNAYTINNDIALIKLSTPARLGTNVSPVCLAEAADNFPAGMTCVTSGWGLTHYAAPNTPNNLQQAALPLLQQCFYHSGLSRATPWLVDDAIGVAPFSRHFLVGSRSLLARGRPTDLQRGGLVVDAGV</sequence>
<protein>
    <recommendedName>
        <fullName evidence="5">chymotrypsin</fullName>
        <ecNumber evidence="5">3.4.21.1</ecNumber>
    </recommendedName>
</protein>
<comment type="caution">
    <text evidence="8">The sequence shown here is derived from an EMBL/GenBank/DDBJ whole genome shotgun (WGS) entry which is preliminary data.</text>
</comment>
<dbReference type="EMBL" id="CAJRST010000001">
    <property type="protein sequence ID" value="CAG5849360.1"/>
    <property type="molecule type" value="Genomic_DNA"/>
</dbReference>
<dbReference type="AlphaFoldDB" id="A0A8S4A9S8"/>
<dbReference type="InterPro" id="IPR043504">
    <property type="entry name" value="Peptidase_S1_PA_chymotrypsin"/>
</dbReference>
<evidence type="ECO:0000256" key="3">
    <source>
        <dbReference type="ARBA" id="ARBA00022757"/>
    </source>
</evidence>
<evidence type="ECO:0000259" key="7">
    <source>
        <dbReference type="PROSITE" id="PS50240"/>
    </source>
</evidence>
<dbReference type="EC" id="3.4.21.1" evidence="5"/>
<dbReference type="PRINTS" id="PR00722">
    <property type="entry name" value="CHYMOTRYPSIN"/>
</dbReference>
<dbReference type="InterPro" id="IPR009003">
    <property type="entry name" value="Peptidase_S1_PA"/>
</dbReference>
<keyword evidence="4" id="KW-1015">Disulfide bond</keyword>
<keyword evidence="3" id="KW-0222">Digestion</keyword>
<dbReference type="GO" id="GO:0004252">
    <property type="term" value="F:serine-type endopeptidase activity"/>
    <property type="evidence" value="ECO:0007669"/>
    <property type="project" value="UniProtKB-EC"/>
</dbReference>
<evidence type="ECO:0000256" key="2">
    <source>
        <dbReference type="ARBA" id="ARBA00022525"/>
    </source>
</evidence>
<dbReference type="FunFam" id="2.40.10.10:FF:000181">
    <property type="entry name" value="Chymotrypsinogen A"/>
    <property type="match status" value="1"/>
</dbReference>
<evidence type="ECO:0000256" key="5">
    <source>
        <dbReference type="ARBA" id="ARBA00044036"/>
    </source>
</evidence>